<name>M0ZQM6_SOLTU</name>
<dbReference type="HOGENOM" id="CLU_2137980_0_0_1"/>
<feature type="region of interest" description="Disordered" evidence="1">
    <location>
        <begin position="1"/>
        <end position="54"/>
    </location>
</feature>
<dbReference type="AlphaFoldDB" id="M0ZQM6"/>
<feature type="compositionally biased region" description="Basic and acidic residues" evidence="1">
    <location>
        <begin position="95"/>
        <end position="113"/>
    </location>
</feature>
<dbReference type="InParanoid" id="M0ZQM6"/>
<sequence>MLTSRGLFFGMASDDPHGHMAKLGNCAKKNKKAKKNEEAKAGASPSTLGDSPKGFTLPFVPVREALKKKDQKAMKGAVGASRIFLRSSTIPPNGPEREDAEGKQETMMKQKKG</sequence>
<dbReference type="Proteomes" id="UP000011115">
    <property type="component" value="Unassembled WGS sequence"/>
</dbReference>
<feature type="region of interest" description="Disordered" evidence="1">
    <location>
        <begin position="86"/>
        <end position="113"/>
    </location>
</feature>
<accession>M0ZQM6</accession>
<evidence type="ECO:0000313" key="3">
    <source>
        <dbReference type="Proteomes" id="UP000011115"/>
    </source>
</evidence>
<organism evidence="2 3">
    <name type="scientific">Solanum tuberosum</name>
    <name type="common">Potato</name>
    <dbReference type="NCBI Taxonomy" id="4113"/>
    <lineage>
        <taxon>Eukaryota</taxon>
        <taxon>Viridiplantae</taxon>
        <taxon>Streptophyta</taxon>
        <taxon>Embryophyta</taxon>
        <taxon>Tracheophyta</taxon>
        <taxon>Spermatophyta</taxon>
        <taxon>Magnoliopsida</taxon>
        <taxon>eudicotyledons</taxon>
        <taxon>Gunneridae</taxon>
        <taxon>Pentapetalae</taxon>
        <taxon>asterids</taxon>
        <taxon>lamiids</taxon>
        <taxon>Solanales</taxon>
        <taxon>Solanaceae</taxon>
        <taxon>Solanoideae</taxon>
        <taxon>Solaneae</taxon>
        <taxon>Solanum</taxon>
    </lineage>
</organism>
<proteinExistence type="predicted"/>
<keyword evidence="3" id="KW-1185">Reference proteome</keyword>
<dbReference type="EnsemblPlants" id="PGSC0003DMT400005968">
    <property type="protein sequence ID" value="PGSC0003DMT400005968"/>
    <property type="gene ID" value="PGSC0003DMG400002320"/>
</dbReference>
<reference evidence="3" key="1">
    <citation type="journal article" date="2011" name="Nature">
        <title>Genome sequence and analysis of the tuber crop potato.</title>
        <authorList>
            <consortium name="The Potato Genome Sequencing Consortium"/>
        </authorList>
    </citation>
    <scope>NUCLEOTIDE SEQUENCE [LARGE SCALE GENOMIC DNA]</scope>
    <source>
        <strain evidence="3">cv. DM1-3 516 R44</strain>
    </source>
</reference>
<evidence type="ECO:0000313" key="2">
    <source>
        <dbReference type="EnsemblPlants" id="PGSC0003DMT400005968"/>
    </source>
</evidence>
<dbReference type="Gramene" id="PGSC0003DMT400005968">
    <property type="protein sequence ID" value="PGSC0003DMT400005968"/>
    <property type="gene ID" value="PGSC0003DMG400002320"/>
</dbReference>
<protein>
    <submittedName>
        <fullName evidence="2">Uncharacterized protein</fullName>
    </submittedName>
</protein>
<evidence type="ECO:0000256" key="1">
    <source>
        <dbReference type="SAM" id="MobiDB-lite"/>
    </source>
</evidence>
<reference evidence="2" key="2">
    <citation type="submission" date="2015-06" db="UniProtKB">
        <authorList>
            <consortium name="EnsemblPlants"/>
        </authorList>
    </citation>
    <scope>IDENTIFICATION</scope>
    <source>
        <strain evidence="2">DM1-3 516 R44</strain>
    </source>
</reference>
<dbReference type="PaxDb" id="4113-PGSC0003DMT400005968"/>